<evidence type="ECO:0000313" key="2">
    <source>
        <dbReference type="Proteomes" id="UP000612456"/>
    </source>
</evidence>
<name>A0A916ZFT3_9BACL</name>
<gene>
    <name evidence="1" type="ORF">GCM10010911_62120</name>
</gene>
<dbReference type="Proteomes" id="UP000612456">
    <property type="component" value="Unassembled WGS sequence"/>
</dbReference>
<evidence type="ECO:0000313" key="1">
    <source>
        <dbReference type="EMBL" id="GGD95029.1"/>
    </source>
</evidence>
<reference evidence="1" key="1">
    <citation type="journal article" date="2014" name="Int. J. Syst. Evol. Microbiol.">
        <title>Complete genome sequence of Corynebacterium casei LMG S-19264T (=DSM 44701T), isolated from a smear-ripened cheese.</title>
        <authorList>
            <consortium name="US DOE Joint Genome Institute (JGI-PGF)"/>
            <person name="Walter F."/>
            <person name="Albersmeier A."/>
            <person name="Kalinowski J."/>
            <person name="Ruckert C."/>
        </authorList>
    </citation>
    <scope>NUCLEOTIDE SEQUENCE</scope>
    <source>
        <strain evidence="1">CGMCC 1.15178</strain>
    </source>
</reference>
<accession>A0A916ZFT3</accession>
<dbReference type="AlphaFoldDB" id="A0A916ZFT3"/>
<keyword evidence="2" id="KW-1185">Reference proteome</keyword>
<comment type="caution">
    <text evidence="1">The sequence shown here is derived from an EMBL/GenBank/DDBJ whole genome shotgun (WGS) entry which is preliminary data.</text>
</comment>
<protein>
    <submittedName>
        <fullName evidence="1">Uncharacterized protein</fullName>
    </submittedName>
</protein>
<reference evidence="1" key="2">
    <citation type="submission" date="2020-09" db="EMBL/GenBank/DDBJ databases">
        <authorList>
            <person name="Sun Q."/>
            <person name="Zhou Y."/>
        </authorList>
    </citation>
    <scope>NUCLEOTIDE SEQUENCE</scope>
    <source>
        <strain evidence="1">CGMCC 1.15178</strain>
    </source>
</reference>
<sequence length="84" mass="9507">MIEMMNRKSGTVTVNGMVYKLLADPDLTGRLLTEGRFQANDCEFSALAVDHEGKQSRIYWILPLVDGVVVNDLDWSDADRVEYL</sequence>
<organism evidence="1 2">
    <name type="scientific">Paenibacillus nasutitermitis</name>
    <dbReference type="NCBI Taxonomy" id="1652958"/>
    <lineage>
        <taxon>Bacteria</taxon>
        <taxon>Bacillati</taxon>
        <taxon>Bacillota</taxon>
        <taxon>Bacilli</taxon>
        <taxon>Bacillales</taxon>
        <taxon>Paenibacillaceae</taxon>
        <taxon>Paenibacillus</taxon>
    </lineage>
</organism>
<dbReference type="EMBL" id="BMHP01000007">
    <property type="protein sequence ID" value="GGD95029.1"/>
    <property type="molecule type" value="Genomic_DNA"/>
</dbReference>
<proteinExistence type="predicted"/>